<dbReference type="PANTHER" id="PTHR43677">
    <property type="entry name" value="SHORT-CHAIN DEHYDROGENASE/REDUCTASE"/>
    <property type="match status" value="1"/>
</dbReference>
<sequence length="324" mass="34116">MRALLCKSLDGPAALELADLPDPIAAKGQVIVAVRAAALNFFDTLITRGRYQHKPDLPFSPSGEIAGVVEAVGEGVSGLVPGDRVAAYLGWGGAREKISVAAEHLVHIPDGVNFQTASGVAITYGTALHGLRDRAKVRSGETVAVLGASGGAGLAAVEIAKLLGARVIAVASSPEKLEICRQHGADETLCYADTDLKTGLRELTNGIGVDVVYDCVGGPYAEPAIRAMAWEGRFLVVGFAAGEIPRLPLNLLLLKGCAALGVFWGEAVKRDVTRHRENLSQLLRWVADGNLEPRIGAVFPLERGVEALQLIDQRKAAGKIILEI</sequence>
<dbReference type="InterPro" id="IPR051397">
    <property type="entry name" value="Zn-ADH-like_protein"/>
</dbReference>
<dbReference type="InterPro" id="IPR020843">
    <property type="entry name" value="ER"/>
</dbReference>
<dbReference type="Gene3D" id="3.90.180.10">
    <property type="entry name" value="Medium-chain alcohol dehydrogenases, catalytic domain"/>
    <property type="match status" value="1"/>
</dbReference>
<dbReference type="InterPro" id="IPR036291">
    <property type="entry name" value="NAD(P)-bd_dom_sf"/>
</dbReference>
<dbReference type="SMART" id="SM00829">
    <property type="entry name" value="PKS_ER"/>
    <property type="match status" value="1"/>
</dbReference>
<feature type="domain" description="Enoyl reductase (ER)" evidence="1">
    <location>
        <begin position="11"/>
        <end position="322"/>
    </location>
</feature>
<dbReference type="EMBL" id="FNJC01000001">
    <property type="protein sequence ID" value="SDO40509.1"/>
    <property type="molecule type" value="Genomic_DNA"/>
</dbReference>
<comment type="caution">
    <text evidence="2">The sequence shown here is derived from an EMBL/GenBank/DDBJ whole genome shotgun (WGS) entry which is preliminary data.</text>
</comment>
<accession>A0A1H0JAI0</accession>
<reference evidence="2 3" key="1">
    <citation type="submission" date="2016-10" db="EMBL/GenBank/DDBJ databases">
        <authorList>
            <person name="Varghese N."/>
            <person name="Submissions S."/>
        </authorList>
    </citation>
    <scope>NUCLEOTIDE SEQUENCE [LARGE SCALE GENOMIC DNA]</scope>
    <source>
        <strain evidence="2 3">CGMCC 1.6497</strain>
    </source>
</reference>
<dbReference type="Pfam" id="PF00107">
    <property type="entry name" value="ADH_zinc_N"/>
    <property type="match status" value="1"/>
</dbReference>
<gene>
    <name evidence="2" type="ORF">SAMN04488061_1104</name>
</gene>
<evidence type="ECO:0000313" key="3">
    <source>
        <dbReference type="Proteomes" id="UP000198795"/>
    </source>
</evidence>
<dbReference type="InterPro" id="IPR013149">
    <property type="entry name" value="ADH-like_C"/>
</dbReference>
<dbReference type="RefSeq" id="WP_090227061.1">
    <property type="nucleotide sequence ID" value="NZ_FNJC01000001.1"/>
</dbReference>
<dbReference type="Pfam" id="PF08240">
    <property type="entry name" value="ADH_N"/>
    <property type="match status" value="1"/>
</dbReference>
<dbReference type="SUPFAM" id="SSF50129">
    <property type="entry name" value="GroES-like"/>
    <property type="match status" value="1"/>
</dbReference>
<dbReference type="SUPFAM" id="SSF51735">
    <property type="entry name" value="NAD(P)-binding Rossmann-fold domains"/>
    <property type="match status" value="1"/>
</dbReference>
<protein>
    <submittedName>
        <fullName evidence="2">NADPH2:quinone reductase</fullName>
    </submittedName>
</protein>
<organism evidence="2 3">
    <name type="scientific">Filomicrobium insigne</name>
    <dbReference type="NCBI Taxonomy" id="418854"/>
    <lineage>
        <taxon>Bacteria</taxon>
        <taxon>Pseudomonadati</taxon>
        <taxon>Pseudomonadota</taxon>
        <taxon>Alphaproteobacteria</taxon>
        <taxon>Hyphomicrobiales</taxon>
        <taxon>Hyphomicrobiaceae</taxon>
        <taxon>Filomicrobium</taxon>
    </lineage>
</organism>
<keyword evidence="3" id="KW-1185">Reference proteome</keyword>
<name>A0A1H0JAI0_9HYPH</name>
<dbReference type="PANTHER" id="PTHR43677:SF4">
    <property type="entry name" value="QUINONE OXIDOREDUCTASE-LIKE PROTEIN 2"/>
    <property type="match status" value="1"/>
</dbReference>
<dbReference type="CDD" id="cd08241">
    <property type="entry name" value="QOR1"/>
    <property type="match status" value="1"/>
</dbReference>
<dbReference type="InterPro" id="IPR011032">
    <property type="entry name" value="GroES-like_sf"/>
</dbReference>
<evidence type="ECO:0000313" key="2">
    <source>
        <dbReference type="EMBL" id="SDO40509.1"/>
    </source>
</evidence>
<dbReference type="InterPro" id="IPR013154">
    <property type="entry name" value="ADH-like_N"/>
</dbReference>
<evidence type="ECO:0000259" key="1">
    <source>
        <dbReference type="SMART" id="SM00829"/>
    </source>
</evidence>
<dbReference type="Gene3D" id="3.40.50.720">
    <property type="entry name" value="NAD(P)-binding Rossmann-like Domain"/>
    <property type="match status" value="1"/>
</dbReference>
<proteinExistence type="predicted"/>
<dbReference type="Proteomes" id="UP000198795">
    <property type="component" value="Unassembled WGS sequence"/>
</dbReference>